<accession>A0ABQ8SGI2</accession>
<sequence>MAGLCEGGNEPPGSLKANKKFLLNDVSSKLFLYCILYDPLETDISTIILWKPIFQPYHADRILDESGSIYIVMSSQTKGKNAEASLAVPQSDIETFDDNVHDNASEISADDSGSEIADYRGPHYIILQSNTVQNEPRRQFLKELAFGLMKNHTAVRGTSKSLHSDLRMRINQKVGIEAEQPPSQPCPNTERVKCG</sequence>
<organism evidence="2 3">
    <name type="scientific">Periplaneta americana</name>
    <name type="common">American cockroach</name>
    <name type="synonym">Blatta americana</name>
    <dbReference type="NCBI Taxonomy" id="6978"/>
    <lineage>
        <taxon>Eukaryota</taxon>
        <taxon>Metazoa</taxon>
        <taxon>Ecdysozoa</taxon>
        <taxon>Arthropoda</taxon>
        <taxon>Hexapoda</taxon>
        <taxon>Insecta</taxon>
        <taxon>Pterygota</taxon>
        <taxon>Neoptera</taxon>
        <taxon>Polyneoptera</taxon>
        <taxon>Dictyoptera</taxon>
        <taxon>Blattodea</taxon>
        <taxon>Blattoidea</taxon>
        <taxon>Blattidae</taxon>
        <taxon>Blattinae</taxon>
        <taxon>Periplaneta</taxon>
    </lineage>
</organism>
<evidence type="ECO:0000313" key="3">
    <source>
        <dbReference type="Proteomes" id="UP001148838"/>
    </source>
</evidence>
<reference evidence="2 3" key="1">
    <citation type="journal article" date="2022" name="Allergy">
        <title>Genome assembly and annotation of Periplaneta americana reveal a comprehensive cockroach allergen profile.</title>
        <authorList>
            <person name="Wang L."/>
            <person name="Xiong Q."/>
            <person name="Saelim N."/>
            <person name="Wang L."/>
            <person name="Nong W."/>
            <person name="Wan A.T."/>
            <person name="Shi M."/>
            <person name="Liu X."/>
            <person name="Cao Q."/>
            <person name="Hui J.H.L."/>
            <person name="Sookrung N."/>
            <person name="Leung T.F."/>
            <person name="Tungtrongchitr A."/>
            <person name="Tsui S.K.W."/>
        </authorList>
    </citation>
    <scope>NUCLEOTIDE SEQUENCE [LARGE SCALE GENOMIC DNA]</scope>
    <source>
        <strain evidence="2">PWHHKU_190912</strain>
    </source>
</reference>
<evidence type="ECO:0000256" key="1">
    <source>
        <dbReference type="SAM" id="MobiDB-lite"/>
    </source>
</evidence>
<comment type="caution">
    <text evidence="2">The sequence shown here is derived from an EMBL/GenBank/DDBJ whole genome shotgun (WGS) entry which is preliminary data.</text>
</comment>
<proteinExistence type="predicted"/>
<dbReference type="EMBL" id="JAJSOF020000029">
    <property type="protein sequence ID" value="KAJ4432890.1"/>
    <property type="molecule type" value="Genomic_DNA"/>
</dbReference>
<gene>
    <name evidence="2" type="ORF">ANN_21529</name>
</gene>
<dbReference type="Proteomes" id="UP001148838">
    <property type="component" value="Unassembled WGS sequence"/>
</dbReference>
<evidence type="ECO:0000313" key="2">
    <source>
        <dbReference type="EMBL" id="KAJ4432890.1"/>
    </source>
</evidence>
<keyword evidence="3" id="KW-1185">Reference proteome</keyword>
<protein>
    <submittedName>
        <fullName evidence="2">Uncharacterized protein</fullName>
    </submittedName>
</protein>
<name>A0ABQ8SGI2_PERAM</name>
<feature type="region of interest" description="Disordered" evidence="1">
    <location>
        <begin position="176"/>
        <end position="195"/>
    </location>
</feature>